<proteinExistence type="predicted"/>
<comment type="caution">
    <text evidence="1">The sequence shown here is derived from an EMBL/GenBank/DDBJ whole genome shotgun (WGS) entry which is preliminary data.</text>
</comment>
<gene>
    <name evidence="1" type="ORF">AC579_351</name>
</gene>
<reference evidence="1 2" key="1">
    <citation type="submission" date="2015-07" db="EMBL/GenBank/DDBJ databases">
        <title>Comparative genomics of the Sigatoka disease complex on banana suggests a link between parallel evolutionary changes in Pseudocercospora fijiensis and Pseudocercospora eumusae and increased virulence on the banana host.</title>
        <authorList>
            <person name="Chang T.-C."/>
            <person name="Salvucci A."/>
            <person name="Crous P.W."/>
            <person name="Stergiopoulos I."/>
        </authorList>
    </citation>
    <scope>NUCLEOTIDE SEQUENCE [LARGE SCALE GENOMIC DNA]</scope>
    <source>
        <strain evidence="1 2">CBS 116634</strain>
    </source>
</reference>
<sequence length="113" mass="12348">MAIHQTSSRRLQMLEVAERYRTVDSGLGERSINISMHEEHVVLGLLGSDTVLRMLVNPGLLKGAAKGSYISSLSNVENLVVCAMALLIESFTTHHPVHVALADEFIVNLCAFC</sequence>
<protein>
    <submittedName>
        <fullName evidence="1">Uncharacterized protein</fullName>
    </submittedName>
</protein>
<keyword evidence="2" id="KW-1185">Reference proteome</keyword>
<dbReference type="Proteomes" id="UP000073492">
    <property type="component" value="Unassembled WGS sequence"/>
</dbReference>
<organism evidence="1 2">
    <name type="scientific">Pseudocercospora musae</name>
    <dbReference type="NCBI Taxonomy" id="113226"/>
    <lineage>
        <taxon>Eukaryota</taxon>
        <taxon>Fungi</taxon>
        <taxon>Dikarya</taxon>
        <taxon>Ascomycota</taxon>
        <taxon>Pezizomycotina</taxon>
        <taxon>Dothideomycetes</taxon>
        <taxon>Dothideomycetidae</taxon>
        <taxon>Mycosphaerellales</taxon>
        <taxon>Mycosphaerellaceae</taxon>
        <taxon>Pseudocercospora</taxon>
    </lineage>
</organism>
<dbReference type="EMBL" id="LFZO01000024">
    <property type="protein sequence ID" value="KXT17157.1"/>
    <property type="molecule type" value="Genomic_DNA"/>
</dbReference>
<evidence type="ECO:0000313" key="2">
    <source>
        <dbReference type="Proteomes" id="UP000073492"/>
    </source>
</evidence>
<evidence type="ECO:0000313" key="1">
    <source>
        <dbReference type="EMBL" id="KXT17157.1"/>
    </source>
</evidence>
<dbReference type="OrthoDB" id="3633611at2759"/>
<name>A0A139IQU3_9PEZI</name>
<dbReference type="AlphaFoldDB" id="A0A139IQU3"/>
<accession>A0A139IQU3</accession>